<reference evidence="6 7" key="1">
    <citation type="submission" date="2015-09" db="EMBL/GenBank/DDBJ databases">
        <authorList>
            <consortium name="Swine Surveillance"/>
        </authorList>
    </citation>
    <scope>NUCLEOTIDE SEQUENCE [LARGE SCALE GENOMIC DNA]</scope>
    <source>
        <strain evidence="6 7">CECT 4357</strain>
    </source>
</reference>
<evidence type="ECO:0000256" key="2">
    <source>
        <dbReference type="ARBA" id="ARBA00022729"/>
    </source>
</evidence>
<evidence type="ECO:0000256" key="4">
    <source>
        <dbReference type="PIRSR" id="PIRSR039026-1"/>
    </source>
</evidence>
<evidence type="ECO:0000256" key="3">
    <source>
        <dbReference type="ARBA" id="ARBA00022764"/>
    </source>
</evidence>
<evidence type="ECO:0000256" key="5">
    <source>
        <dbReference type="PIRSR" id="PIRSR039026-2"/>
    </source>
</evidence>
<evidence type="ECO:0000313" key="6">
    <source>
        <dbReference type="EMBL" id="CUH66651.1"/>
    </source>
</evidence>
<keyword evidence="6" id="KW-0675">Receptor</keyword>
<dbReference type="EMBL" id="CYSA01000025">
    <property type="protein sequence ID" value="CUH66651.1"/>
    <property type="molecule type" value="Genomic_DNA"/>
</dbReference>
<dbReference type="PROSITE" id="PS51318">
    <property type="entry name" value="TAT"/>
    <property type="match status" value="1"/>
</dbReference>
<dbReference type="InterPro" id="IPR026289">
    <property type="entry name" value="SBP_TakP-like"/>
</dbReference>
<dbReference type="GO" id="GO:0055085">
    <property type="term" value="P:transmembrane transport"/>
    <property type="evidence" value="ECO:0007669"/>
    <property type="project" value="InterPro"/>
</dbReference>
<dbReference type="GO" id="GO:0046872">
    <property type="term" value="F:metal ion binding"/>
    <property type="evidence" value="ECO:0007669"/>
    <property type="project" value="UniProtKB-KW"/>
</dbReference>
<keyword evidence="2" id="KW-0732">Signal</keyword>
<dbReference type="CDD" id="cd13604">
    <property type="entry name" value="PBP2_TRAP_ketoacid_lactate_like"/>
    <property type="match status" value="1"/>
</dbReference>
<feature type="binding site" evidence="4">
    <location>
        <position position="162"/>
    </location>
    <ligand>
        <name>substrate</name>
    </ligand>
</feature>
<proteinExistence type="predicted"/>
<protein>
    <submittedName>
        <fullName evidence="6">Extracytoplasmic solute receptor protein YiaO</fullName>
    </submittedName>
</protein>
<feature type="binding site" evidence="5">
    <location>
        <position position="220"/>
    </location>
    <ligand>
        <name>substrate</name>
    </ligand>
</feature>
<dbReference type="Pfam" id="PF03480">
    <property type="entry name" value="DctP"/>
    <property type="match status" value="1"/>
</dbReference>
<feature type="binding site" evidence="5">
    <location>
        <position position="246"/>
    </location>
    <ligand>
        <name>substrate</name>
    </ligand>
</feature>
<dbReference type="InterPro" id="IPR006311">
    <property type="entry name" value="TAT_signal"/>
</dbReference>
<comment type="subcellular location">
    <subcellularLocation>
        <location evidence="1">Periplasm</location>
    </subcellularLocation>
</comment>
<evidence type="ECO:0000313" key="7">
    <source>
        <dbReference type="Proteomes" id="UP000051587"/>
    </source>
</evidence>
<dbReference type="PANTHER" id="PTHR33376">
    <property type="match status" value="1"/>
</dbReference>
<gene>
    <name evidence="6" type="primary">yiaO_3</name>
    <name evidence="6" type="ORF">TG4357_02542</name>
</gene>
<dbReference type="InterPro" id="IPR018389">
    <property type="entry name" value="DctP_fam"/>
</dbReference>
<keyword evidence="5" id="KW-0479">Metal-binding</keyword>
<dbReference type="Proteomes" id="UP000051587">
    <property type="component" value="Unassembled WGS sequence"/>
</dbReference>
<dbReference type="GO" id="GO:0031317">
    <property type="term" value="C:tripartite ATP-independent periplasmic transporter complex"/>
    <property type="evidence" value="ECO:0007669"/>
    <property type="project" value="InterPro"/>
</dbReference>
<accession>A0A0P1G194</accession>
<keyword evidence="3" id="KW-0574">Periplasm</keyword>
<dbReference type="InterPro" id="IPR038404">
    <property type="entry name" value="TRAP_DctP_sf"/>
</dbReference>
<name>A0A0P1G194_THAGE</name>
<dbReference type="PIRSF" id="PIRSF039026">
    <property type="entry name" value="SiaP"/>
    <property type="match status" value="1"/>
</dbReference>
<feature type="binding site" evidence="5">
    <location>
        <position position="221"/>
    </location>
    <ligand>
        <name>Na(+)</name>
        <dbReference type="ChEBI" id="CHEBI:29101"/>
    </ligand>
</feature>
<dbReference type="PANTHER" id="PTHR33376:SF5">
    <property type="entry name" value="EXTRACYTOPLASMIC SOLUTE RECEPTOR PROTEIN"/>
    <property type="match status" value="1"/>
</dbReference>
<dbReference type="Gene3D" id="3.40.190.170">
    <property type="entry name" value="Bacterial extracellular solute-binding protein, family 7"/>
    <property type="match status" value="1"/>
</dbReference>
<dbReference type="STRING" id="53501.SAMN04488043_10578"/>
<keyword evidence="7" id="KW-1185">Reference proteome</keyword>
<organism evidence="6 7">
    <name type="scientific">Thalassovita gelatinovora</name>
    <name type="common">Thalassobius gelatinovorus</name>
    <dbReference type="NCBI Taxonomy" id="53501"/>
    <lineage>
        <taxon>Bacteria</taxon>
        <taxon>Pseudomonadati</taxon>
        <taxon>Pseudomonadota</taxon>
        <taxon>Alphaproteobacteria</taxon>
        <taxon>Rhodobacterales</taxon>
        <taxon>Roseobacteraceae</taxon>
        <taxon>Thalassovita</taxon>
    </lineage>
</organism>
<feature type="binding site" evidence="4">
    <location>
        <position position="183"/>
    </location>
    <ligand>
        <name>substrate</name>
    </ligand>
</feature>
<sequence length="367" mass="39206">MGGKTDMDRRSFLRTSALGGSAAAATALAAPAYAQGKRTLTMVSTWGRGLAGVHDSAQYCADRITEMTDGQLTVELKAAGELVGAFEVFDAVSAGQADMYHGVDYYFLGQHPALSFFSQVPFGMTFQEYNNWYYHGGGMDLADQLYGIFGLKSFAAGSTGPQSGGWFNKEINGPEDFQGLKFRMPGQGGQVLGKLGASVQNIPGAEVYQALSSGAIDGTEWIGPWADEKAGFQEITKFYYTAGFHEPGPILSLTTNLDVFESLTPGQKAVVEETGKASSMWTMALFMANNAAALQRLQAGGVKVLEFSDSIWDAFGAAAKEVVEAPMGDDLYKECYDSYMASMAASAGWISRSEGTYSAQRNRVLGG</sequence>
<evidence type="ECO:0000256" key="1">
    <source>
        <dbReference type="ARBA" id="ARBA00004418"/>
    </source>
</evidence>
<dbReference type="AlphaFoldDB" id="A0A0P1G194"/>
<dbReference type="GO" id="GO:0042597">
    <property type="term" value="C:periplasmic space"/>
    <property type="evidence" value="ECO:0007669"/>
    <property type="project" value="UniProtKB-SubCell"/>
</dbReference>
<dbReference type="Gene3D" id="3.40.190.10">
    <property type="entry name" value="Periplasmic binding protein-like II"/>
    <property type="match status" value="1"/>
</dbReference>